<dbReference type="InterPro" id="IPR050980">
    <property type="entry name" value="2C_sensor_his_kinase"/>
</dbReference>
<dbReference type="SUPFAM" id="SSF55874">
    <property type="entry name" value="ATPase domain of HSP90 chaperone/DNA topoisomerase II/histidine kinase"/>
    <property type="match status" value="1"/>
</dbReference>
<dbReference type="EMBL" id="CZQE01000369">
    <property type="protein sequence ID" value="CUS46481.1"/>
    <property type="molecule type" value="Genomic_DNA"/>
</dbReference>
<evidence type="ECO:0000256" key="2">
    <source>
        <dbReference type="ARBA" id="ARBA00004429"/>
    </source>
</evidence>
<comment type="subcellular location">
    <subcellularLocation>
        <location evidence="2">Cell inner membrane</location>
        <topology evidence="2">Multi-pass membrane protein</topology>
    </subcellularLocation>
</comment>
<keyword evidence="9" id="KW-0902">Two-component regulatory system</keyword>
<evidence type="ECO:0000256" key="8">
    <source>
        <dbReference type="ARBA" id="ARBA00022989"/>
    </source>
</evidence>
<reference evidence="12" key="1">
    <citation type="submission" date="2015-10" db="EMBL/GenBank/DDBJ databases">
        <authorList>
            <person name="Gilbert D.G."/>
        </authorList>
    </citation>
    <scope>NUCLEOTIDE SEQUENCE</scope>
</reference>
<feature type="domain" description="Histidine kinase" evidence="11">
    <location>
        <begin position="84"/>
        <end position="187"/>
    </location>
</feature>
<dbReference type="CDD" id="cd00075">
    <property type="entry name" value="HATPase"/>
    <property type="match status" value="1"/>
</dbReference>
<evidence type="ECO:0000256" key="9">
    <source>
        <dbReference type="ARBA" id="ARBA00023012"/>
    </source>
</evidence>
<comment type="catalytic activity">
    <reaction evidence="1">
        <text>ATP + protein L-histidine = ADP + protein N-phospho-L-histidine.</text>
        <dbReference type="EC" id="2.7.13.3"/>
    </reaction>
</comment>
<evidence type="ECO:0000256" key="7">
    <source>
        <dbReference type="ARBA" id="ARBA00022777"/>
    </source>
</evidence>
<dbReference type="InterPro" id="IPR005467">
    <property type="entry name" value="His_kinase_dom"/>
</dbReference>
<dbReference type="AlphaFoldDB" id="A0A160TP13"/>
<dbReference type="PRINTS" id="PR00344">
    <property type="entry name" value="BCTRLSENSOR"/>
</dbReference>
<evidence type="ECO:0000259" key="11">
    <source>
        <dbReference type="PROSITE" id="PS50109"/>
    </source>
</evidence>
<proteinExistence type="predicted"/>
<dbReference type="EC" id="2.7.13.3" evidence="3"/>
<dbReference type="Pfam" id="PF02518">
    <property type="entry name" value="HATPase_c"/>
    <property type="match status" value="1"/>
</dbReference>
<evidence type="ECO:0000256" key="4">
    <source>
        <dbReference type="ARBA" id="ARBA00022519"/>
    </source>
</evidence>
<accession>A0A160TP13</accession>
<dbReference type="GO" id="GO:0000155">
    <property type="term" value="F:phosphorelay sensor kinase activity"/>
    <property type="evidence" value="ECO:0007669"/>
    <property type="project" value="TreeGrafter"/>
</dbReference>
<dbReference type="PANTHER" id="PTHR44936:SF5">
    <property type="entry name" value="SENSOR HISTIDINE KINASE ENVZ"/>
    <property type="match status" value="1"/>
</dbReference>
<keyword evidence="5" id="KW-0808">Transferase</keyword>
<keyword evidence="8" id="KW-1133">Transmembrane helix</keyword>
<keyword evidence="4" id="KW-1003">Cell membrane</keyword>
<evidence type="ECO:0000256" key="1">
    <source>
        <dbReference type="ARBA" id="ARBA00000085"/>
    </source>
</evidence>
<evidence type="ECO:0000313" key="12">
    <source>
        <dbReference type="EMBL" id="CUS46481.1"/>
    </source>
</evidence>
<evidence type="ECO:0000256" key="6">
    <source>
        <dbReference type="ARBA" id="ARBA00022692"/>
    </source>
</evidence>
<evidence type="ECO:0000256" key="5">
    <source>
        <dbReference type="ARBA" id="ARBA00022679"/>
    </source>
</evidence>
<keyword evidence="10" id="KW-0472">Membrane</keyword>
<dbReference type="GO" id="GO:0005886">
    <property type="term" value="C:plasma membrane"/>
    <property type="evidence" value="ECO:0007669"/>
    <property type="project" value="UniProtKB-SubCell"/>
</dbReference>
<dbReference type="PROSITE" id="PS50109">
    <property type="entry name" value="HIS_KIN"/>
    <property type="match status" value="1"/>
</dbReference>
<keyword evidence="4" id="KW-0997">Cell inner membrane</keyword>
<protein>
    <recommendedName>
        <fullName evidence="3">histidine kinase</fullName>
        <ecNumber evidence="3">2.7.13.3</ecNumber>
    </recommendedName>
</protein>
<dbReference type="InterPro" id="IPR003594">
    <property type="entry name" value="HATPase_dom"/>
</dbReference>
<dbReference type="InterPro" id="IPR004358">
    <property type="entry name" value="Sig_transdc_His_kin-like_C"/>
</dbReference>
<name>A0A160TP13_9ZZZZ</name>
<sequence length="187" mass="20290">MRLMAEYVGDSAQREQLLLNVAEMETMVIDALAFMGAEARREPIETVDVAALLISLTDDYGDAGEPVTYCGPDHADLPCRPVALKRAFSNLIANGCKYGGAVEVSLRVTPNAIRVDIHDDGAGIPRDQAARAFEPFERIETSRSRETGGSGLGLAISRDIVRSHSGEIGFDWPDNGFTVWVSLPRPD</sequence>
<evidence type="ECO:0000256" key="3">
    <source>
        <dbReference type="ARBA" id="ARBA00012438"/>
    </source>
</evidence>
<gene>
    <name evidence="12" type="ORF">MGWOODY_Smn2539</name>
</gene>
<organism evidence="12">
    <name type="scientific">hydrothermal vent metagenome</name>
    <dbReference type="NCBI Taxonomy" id="652676"/>
    <lineage>
        <taxon>unclassified sequences</taxon>
        <taxon>metagenomes</taxon>
        <taxon>ecological metagenomes</taxon>
    </lineage>
</organism>
<dbReference type="PANTHER" id="PTHR44936">
    <property type="entry name" value="SENSOR PROTEIN CREC"/>
    <property type="match status" value="1"/>
</dbReference>
<dbReference type="SMART" id="SM00387">
    <property type="entry name" value="HATPase_c"/>
    <property type="match status" value="1"/>
</dbReference>
<dbReference type="InterPro" id="IPR036890">
    <property type="entry name" value="HATPase_C_sf"/>
</dbReference>
<evidence type="ECO:0000256" key="10">
    <source>
        <dbReference type="ARBA" id="ARBA00023136"/>
    </source>
</evidence>
<dbReference type="Gene3D" id="3.30.565.10">
    <property type="entry name" value="Histidine kinase-like ATPase, C-terminal domain"/>
    <property type="match status" value="1"/>
</dbReference>
<keyword evidence="6" id="KW-0812">Transmembrane</keyword>
<keyword evidence="7 12" id="KW-0418">Kinase</keyword>